<dbReference type="Pfam" id="PF02901">
    <property type="entry name" value="PFL-like"/>
    <property type="match status" value="1"/>
</dbReference>
<dbReference type="PANTHER" id="PTHR30191:SF7">
    <property type="entry name" value="PFL-LIKE ENZYME TDCE"/>
    <property type="match status" value="1"/>
</dbReference>
<evidence type="ECO:0000256" key="1">
    <source>
        <dbReference type="SAM" id="MobiDB-lite"/>
    </source>
</evidence>
<dbReference type="SUPFAM" id="SSF51998">
    <property type="entry name" value="PFL-like glycyl radical enzymes"/>
    <property type="match status" value="1"/>
</dbReference>
<reference evidence="3 4" key="1">
    <citation type="submission" date="2018-06" db="EMBL/GenBank/DDBJ databases">
        <authorList>
            <consortium name="Pathogen Informatics"/>
            <person name="Doyle S."/>
        </authorList>
    </citation>
    <scope>NUCLEOTIDE SEQUENCE [LARGE SCALE GENOMIC DNA]</scope>
    <source>
        <strain evidence="3 4">NCTC204</strain>
    </source>
</reference>
<dbReference type="EC" id="2.3.1.-" evidence="3"/>
<dbReference type="Gene3D" id="3.20.70.20">
    <property type="match status" value="1"/>
</dbReference>
<gene>
    <name evidence="3" type="primary">tdcE_3</name>
    <name evidence="3" type="ORF">NCTC204_04793</name>
</gene>
<dbReference type="GO" id="GO:0008861">
    <property type="term" value="F:formate C-acetyltransferase activity"/>
    <property type="evidence" value="ECO:0007669"/>
    <property type="project" value="TreeGrafter"/>
</dbReference>
<dbReference type="InterPro" id="IPR004184">
    <property type="entry name" value="PFL_dom"/>
</dbReference>
<dbReference type="InterPro" id="IPR050244">
    <property type="entry name" value="Auton_GlycylRad_Cofactor"/>
</dbReference>
<evidence type="ECO:0000313" key="3">
    <source>
        <dbReference type="EMBL" id="STV24526.1"/>
    </source>
</evidence>
<name>A0A378B070_KLEPN</name>
<keyword evidence="3" id="KW-0012">Acyltransferase</keyword>
<feature type="domain" description="PFL" evidence="2">
    <location>
        <begin position="1"/>
        <end position="150"/>
    </location>
</feature>
<accession>A0A378B070</accession>
<evidence type="ECO:0000313" key="4">
    <source>
        <dbReference type="Proteomes" id="UP000255192"/>
    </source>
</evidence>
<proteinExistence type="predicted"/>
<dbReference type="GO" id="GO:0005829">
    <property type="term" value="C:cytosol"/>
    <property type="evidence" value="ECO:0007669"/>
    <property type="project" value="TreeGrafter"/>
</dbReference>
<dbReference type="Proteomes" id="UP000255192">
    <property type="component" value="Unassembled WGS sequence"/>
</dbReference>
<dbReference type="AlphaFoldDB" id="A0A378B070"/>
<protein>
    <submittedName>
        <fullName evidence="3">Formate C-acetyltransferase</fullName>
        <ecNumber evidence="3">2.3.1.-</ecNumber>
    </submittedName>
</protein>
<evidence type="ECO:0000259" key="2">
    <source>
        <dbReference type="PROSITE" id="PS51554"/>
    </source>
</evidence>
<dbReference type="EMBL" id="UGMD01000002">
    <property type="protein sequence ID" value="STV24526.1"/>
    <property type="molecule type" value="Genomic_DNA"/>
</dbReference>
<sequence>MQWLYFAYLAAVKSQNGGAMSLGRTATFLDIYIERDLRAGLLNEEQAQELIDHFIMKIRMVRFLRTPEFDSLFSGDPIWATEVLGGMGLDGRTLVSKTTFPLSAYSAYHGPGAGAEPEPCSGRKRCRRRLKNMPPGSLSPPRRCSMRTTI</sequence>
<dbReference type="PANTHER" id="PTHR30191">
    <property type="entry name" value="FORMATE ACETYLTRANSFERASE"/>
    <property type="match status" value="1"/>
</dbReference>
<organism evidence="3 4">
    <name type="scientific">Klebsiella pneumoniae</name>
    <dbReference type="NCBI Taxonomy" id="573"/>
    <lineage>
        <taxon>Bacteria</taxon>
        <taxon>Pseudomonadati</taxon>
        <taxon>Pseudomonadota</taxon>
        <taxon>Gammaproteobacteria</taxon>
        <taxon>Enterobacterales</taxon>
        <taxon>Enterobacteriaceae</taxon>
        <taxon>Klebsiella/Raoultella group</taxon>
        <taxon>Klebsiella</taxon>
        <taxon>Klebsiella pneumoniae complex</taxon>
    </lineage>
</organism>
<dbReference type="PROSITE" id="PS51554">
    <property type="entry name" value="PFL"/>
    <property type="match status" value="1"/>
</dbReference>
<feature type="region of interest" description="Disordered" evidence="1">
    <location>
        <begin position="130"/>
        <end position="150"/>
    </location>
</feature>
<keyword evidence="3" id="KW-0808">Transferase</keyword>